<reference evidence="3" key="1">
    <citation type="submission" date="2016-06" db="UniProtKB">
        <authorList>
            <consortium name="WormBaseParasite"/>
        </authorList>
    </citation>
    <scope>IDENTIFICATION</scope>
</reference>
<protein>
    <submittedName>
        <fullName evidence="1 3">Uncharacterized protein</fullName>
    </submittedName>
</protein>
<keyword evidence="2" id="KW-1185">Reference proteome</keyword>
<gene>
    <name evidence="1" type="ORF">OFLC_LOCUS13236</name>
</gene>
<reference evidence="1 2" key="2">
    <citation type="submission" date="2018-11" db="EMBL/GenBank/DDBJ databases">
        <authorList>
            <consortium name="Pathogen Informatics"/>
        </authorList>
    </citation>
    <scope>NUCLEOTIDE SEQUENCE [LARGE SCALE GENOMIC DNA]</scope>
</reference>
<proteinExistence type="predicted"/>
<dbReference type="WBParaSite" id="OFLC_0001323701-mRNA-1">
    <property type="protein sequence ID" value="OFLC_0001323701-mRNA-1"/>
    <property type="gene ID" value="OFLC_0001323701"/>
</dbReference>
<sequence>MNETQRDLFGSARDLSEWLPVDWMCQNRCPERVIDDYTLPSVQYSLPSLLKLSTYSFNANMLCSNSGIKTVFRCLRFLYQQIAYNTAEITIIDLDRSLSYLTAFAQNMELDGDVETLYGIAREFKFFLIQAGSLSHYITSDGLFTTRNIETNYIFHALLITWMKAVRISSFFKRFDGFEKLYPVGDASSSTEQLSMLVSYGLLLSASRTDRPCICRCVTTAWHQLYVFNREMFWSNMVKLLGLCTGDIHYSPPESPSSDMFLDLCDVSGTVSAETFLEIICELGIGFDDTYISSGEKFRKINTKQRMFSKASCSYIECLQQIVLKVSEKKSTLSFQFYESQFFRKLYFLFCRHQGDSLLGTESILQHFFTYLCSNIMEP</sequence>
<dbReference type="Proteomes" id="UP000267606">
    <property type="component" value="Unassembled WGS sequence"/>
</dbReference>
<evidence type="ECO:0000313" key="1">
    <source>
        <dbReference type="EMBL" id="VDP13244.1"/>
    </source>
</evidence>
<accession>A0A183I0H4</accession>
<organism evidence="3">
    <name type="scientific">Onchocerca flexuosa</name>
    <dbReference type="NCBI Taxonomy" id="387005"/>
    <lineage>
        <taxon>Eukaryota</taxon>
        <taxon>Metazoa</taxon>
        <taxon>Ecdysozoa</taxon>
        <taxon>Nematoda</taxon>
        <taxon>Chromadorea</taxon>
        <taxon>Rhabditida</taxon>
        <taxon>Spirurina</taxon>
        <taxon>Spiruromorpha</taxon>
        <taxon>Filarioidea</taxon>
        <taxon>Onchocercidae</taxon>
        <taxon>Onchocerca</taxon>
    </lineage>
</organism>
<evidence type="ECO:0000313" key="2">
    <source>
        <dbReference type="Proteomes" id="UP000267606"/>
    </source>
</evidence>
<dbReference type="EMBL" id="UZAJ01040103">
    <property type="protein sequence ID" value="VDP13244.1"/>
    <property type="molecule type" value="Genomic_DNA"/>
</dbReference>
<evidence type="ECO:0000313" key="3">
    <source>
        <dbReference type="WBParaSite" id="OFLC_0001323701-mRNA-1"/>
    </source>
</evidence>
<name>A0A183I0H4_9BILA</name>
<dbReference type="AlphaFoldDB" id="A0A183I0H4"/>